<name>A0A6N1NTN4_9VIRU</name>
<evidence type="ECO:0000313" key="1">
    <source>
        <dbReference type="EMBL" id="QKU34948.1"/>
    </source>
</evidence>
<dbReference type="KEGG" id="vg:80518365"/>
<reference evidence="1" key="1">
    <citation type="submission" date="2017-01" db="EMBL/GenBank/DDBJ databases">
        <authorList>
            <person name="Assis F.L."/>
            <person name="Abrahao J.S."/>
            <person name="Silva L."/>
            <person name="Khalil J.B."/>
            <person name="Rodrigues R."/>
            <person name="Silva L.S."/>
            <person name="Arantes T."/>
            <person name="Boratto P."/>
            <person name="Andrade M."/>
            <person name="Kroon E.G."/>
            <person name="Ribeiro B."/>
            <person name="Bergier I."/>
            <person name="Seligmann H."/>
            <person name="Ghigo E."/>
            <person name="Colson P."/>
            <person name="Levasseur A."/>
            <person name="Raoult D."/>
            <person name="Scola B.L."/>
        </authorList>
    </citation>
    <scope>NUCLEOTIDE SEQUENCE</scope>
    <source>
        <strain evidence="1">Soda lake</strain>
    </source>
</reference>
<dbReference type="GeneID" id="80518365"/>
<dbReference type="EMBL" id="KY523104">
    <property type="protein sequence ID" value="QKU34948.1"/>
    <property type="molecule type" value="Genomic_DNA"/>
</dbReference>
<accession>A0A6N1NTN4</accession>
<reference evidence="1" key="2">
    <citation type="journal article" date="2018" name="Nat. Commun.">
        <title>Tailed giant Tupanvirus possesses the most complete translational apparatus of the known virosphere.</title>
        <authorList>
            <person name="Abrahao J."/>
            <person name="Silva L."/>
            <person name="Silva L.S."/>
            <person name="Khalil J.Y.B."/>
            <person name="Rodrigues R."/>
            <person name="Arantes T."/>
            <person name="Assis F."/>
            <person name="Boratto P."/>
            <person name="Andrade M."/>
            <person name="Kroon E.G."/>
            <person name="Ribeiro B."/>
            <person name="Bergier I."/>
            <person name="Seligmann H."/>
            <person name="Ghigo E."/>
            <person name="Colson P."/>
            <person name="Levasseur A."/>
            <person name="Kroemer G."/>
            <person name="Raoult D."/>
            <person name="La Scola B."/>
        </authorList>
    </citation>
    <scope>NUCLEOTIDE SEQUENCE [LARGE SCALE GENOMIC DNA]</scope>
    <source>
        <strain evidence="1">Soda lake</strain>
    </source>
</reference>
<protein>
    <submittedName>
        <fullName evidence="1">Putative orfan</fullName>
    </submittedName>
</protein>
<proteinExistence type="predicted"/>
<dbReference type="RefSeq" id="YP_010781601.1">
    <property type="nucleotide sequence ID" value="NC_075039.1"/>
</dbReference>
<organism evidence="1">
    <name type="scientific">Tupanvirus soda lake</name>
    <dbReference type="NCBI Taxonomy" id="2126985"/>
    <lineage>
        <taxon>Viruses</taxon>
        <taxon>Varidnaviria</taxon>
        <taxon>Bamfordvirae</taxon>
        <taxon>Nucleocytoviricota</taxon>
        <taxon>Megaviricetes</taxon>
        <taxon>Imitervirales</taxon>
        <taxon>Mimiviridae</taxon>
        <taxon>Megamimivirinae</taxon>
        <taxon>Tupanvirus</taxon>
        <taxon>Tupanvirus salinum</taxon>
    </lineage>
</organism>
<sequence>MTNLIMLNFADDVAKELDNVGLNKPLLDKAYMNSNYHVIIIDSNNKTIYDNRFDINGSDYSHNPAYKQAILNKCIGECNVQYNNVCTHYLAIYNGINVIMVSEEK</sequence>